<keyword evidence="4 7" id="KW-0812">Transmembrane</keyword>
<accession>A0A9D5Q4Y6</accession>
<evidence type="ECO:0000256" key="5">
    <source>
        <dbReference type="ARBA" id="ARBA00022989"/>
    </source>
</evidence>
<dbReference type="AlphaFoldDB" id="A0A9D5Q4Y6"/>
<feature type="transmembrane region" description="Helical" evidence="7">
    <location>
        <begin position="36"/>
        <end position="61"/>
    </location>
</feature>
<evidence type="ECO:0000256" key="7">
    <source>
        <dbReference type="SAM" id="Phobius"/>
    </source>
</evidence>
<comment type="subcellular location">
    <subcellularLocation>
        <location evidence="1">Cell membrane</location>
        <topology evidence="1">Multi-pass membrane protein</topology>
    </subcellularLocation>
</comment>
<gene>
    <name evidence="8" type="ORF">GF339_05560</name>
</gene>
<protein>
    <recommendedName>
        <fullName evidence="10">Permease</fullName>
    </recommendedName>
</protein>
<evidence type="ECO:0000256" key="6">
    <source>
        <dbReference type="ARBA" id="ARBA00023136"/>
    </source>
</evidence>
<keyword evidence="5 7" id="KW-1133">Transmembrane helix</keyword>
<organism evidence="8 9">
    <name type="scientific">candidate division KSB3 bacterium</name>
    <dbReference type="NCBI Taxonomy" id="2044937"/>
    <lineage>
        <taxon>Bacteria</taxon>
        <taxon>candidate division KSB3</taxon>
    </lineage>
</organism>
<evidence type="ECO:0000256" key="3">
    <source>
        <dbReference type="ARBA" id="ARBA00022475"/>
    </source>
</evidence>
<evidence type="ECO:0000256" key="2">
    <source>
        <dbReference type="ARBA" id="ARBA00006386"/>
    </source>
</evidence>
<dbReference type="InterPro" id="IPR005524">
    <property type="entry name" value="DUF318"/>
</dbReference>
<evidence type="ECO:0000313" key="9">
    <source>
        <dbReference type="Proteomes" id="UP000649604"/>
    </source>
</evidence>
<reference evidence="8" key="1">
    <citation type="submission" date="2019-11" db="EMBL/GenBank/DDBJ databases">
        <title>Microbial mats filling the niche in hypersaline microbial mats.</title>
        <authorList>
            <person name="Wong H.L."/>
            <person name="Macleod F.I."/>
            <person name="White R.A. III"/>
            <person name="Burns B.P."/>
        </authorList>
    </citation>
    <scope>NUCLEOTIDE SEQUENCE</scope>
    <source>
        <strain evidence="8">Rbin_158</strain>
    </source>
</reference>
<feature type="transmembrane region" description="Helical" evidence="7">
    <location>
        <begin position="117"/>
        <end position="141"/>
    </location>
</feature>
<dbReference type="EMBL" id="WJJP01000175">
    <property type="protein sequence ID" value="MBD3324030.1"/>
    <property type="molecule type" value="Genomic_DNA"/>
</dbReference>
<proteinExistence type="inferred from homology"/>
<evidence type="ECO:0008006" key="10">
    <source>
        <dbReference type="Google" id="ProtNLM"/>
    </source>
</evidence>
<sequence>MKARKPKRLVHLALLSGYGLFLVGSALTGFEPGKQIGANFLTFAKTMVTIIPCAFLLVGLFDVWIRREVVERHFGEESGWKGYAWAILLAGTVTGGIYVALPVAHSLYKKGAHLGPLFTYIGASAICRVPMTTFEASFLGLRFTATRFLVSLPLVILTSLILGKYLTKRGYTMEDTG</sequence>
<dbReference type="Pfam" id="PF03773">
    <property type="entry name" value="ArsP_1"/>
    <property type="match status" value="1"/>
</dbReference>
<evidence type="ECO:0000256" key="1">
    <source>
        <dbReference type="ARBA" id="ARBA00004651"/>
    </source>
</evidence>
<name>A0A9D5Q4Y6_9BACT</name>
<comment type="caution">
    <text evidence="8">The sequence shown here is derived from an EMBL/GenBank/DDBJ whole genome shotgun (WGS) entry which is preliminary data.</text>
</comment>
<keyword evidence="3" id="KW-1003">Cell membrane</keyword>
<feature type="transmembrane region" description="Helical" evidence="7">
    <location>
        <begin position="82"/>
        <end position="105"/>
    </location>
</feature>
<feature type="transmembrane region" description="Helical" evidence="7">
    <location>
        <begin position="148"/>
        <end position="167"/>
    </location>
</feature>
<dbReference type="GO" id="GO:0005886">
    <property type="term" value="C:plasma membrane"/>
    <property type="evidence" value="ECO:0007669"/>
    <property type="project" value="UniProtKB-SubCell"/>
</dbReference>
<comment type="similarity">
    <text evidence="2">Belongs to the UPF0718 family.</text>
</comment>
<evidence type="ECO:0000313" key="8">
    <source>
        <dbReference type="EMBL" id="MBD3324030.1"/>
    </source>
</evidence>
<dbReference type="Proteomes" id="UP000649604">
    <property type="component" value="Unassembled WGS sequence"/>
</dbReference>
<feature type="transmembrane region" description="Helical" evidence="7">
    <location>
        <begin position="12"/>
        <end position="30"/>
    </location>
</feature>
<evidence type="ECO:0000256" key="4">
    <source>
        <dbReference type="ARBA" id="ARBA00022692"/>
    </source>
</evidence>
<keyword evidence="6 7" id="KW-0472">Membrane</keyword>